<evidence type="ECO:0000256" key="1">
    <source>
        <dbReference type="SAM" id="SignalP"/>
    </source>
</evidence>
<dbReference type="AlphaFoldDB" id="I4BP58"/>
<sequence length="149" mass="15739" precursor="true">MSRRLFAAAAAALVAAACPFAAEAHAAGADQVVQVQGGTVRCLLSADYQGRGRARAICGHSDGSPFGSSPMSTEKYPEKLNLVVVQEGGEQWWEAGTIPGAPEQDVVVPVGQTYSANGWTVTDQELRAVVENDLSKHGLIVNFVNPRLF</sequence>
<dbReference type="PROSITE" id="PS51257">
    <property type="entry name" value="PROKAR_LIPOPROTEIN"/>
    <property type="match status" value="1"/>
</dbReference>
<gene>
    <name evidence="2" type="ordered locus">Mycch_4355</name>
</gene>
<feature type="chain" id="PRO_5003686989" evidence="1">
    <location>
        <begin position="27"/>
        <end position="149"/>
    </location>
</feature>
<evidence type="ECO:0000313" key="2">
    <source>
        <dbReference type="EMBL" id="AFM19065.1"/>
    </source>
</evidence>
<reference evidence="2 3" key="1">
    <citation type="submission" date="2012-06" db="EMBL/GenBank/DDBJ databases">
        <title>Complete sequence of chromosome of Mycobacterium chubuense NBB4.</title>
        <authorList>
            <consortium name="US DOE Joint Genome Institute"/>
            <person name="Lucas S."/>
            <person name="Han J."/>
            <person name="Lapidus A."/>
            <person name="Cheng J.-F."/>
            <person name="Goodwin L."/>
            <person name="Pitluck S."/>
            <person name="Peters L."/>
            <person name="Mikhailova N."/>
            <person name="Teshima H."/>
            <person name="Detter J.C."/>
            <person name="Han C."/>
            <person name="Tapia R."/>
            <person name="Land M."/>
            <person name="Hauser L."/>
            <person name="Kyrpides N."/>
            <person name="Ivanova N."/>
            <person name="Pagani I."/>
            <person name="Mattes T."/>
            <person name="Holmes A."/>
            <person name="Rutledge P."/>
            <person name="Paulsen I."/>
            <person name="Coleman N."/>
            <person name="Woyke T."/>
        </authorList>
    </citation>
    <scope>NUCLEOTIDE SEQUENCE [LARGE SCALE GENOMIC DNA]</scope>
    <source>
        <strain evidence="2 3">NBB4</strain>
    </source>
</reference>
<dbReference type="Proteomes" id="UP000006057">
    <property type="component" value="Chromosome"/>
</dbReference>
<organism evidence="2 3">
    <name type="scientific">Mycolicibacterium chubuense (strain NBB4)</name>
    <name type="common">Mycobacterium chubuense</name>
    <dbReference type="NCBI Taxonomy" id="710421"/>
    <lineage>
        <taxon>Bacteria</taxon>
        <taxon>Bacillati</taxon>
        <taxon>Actinomycetota</taxon>
        <taxon>Actinomycetes</taxon>
        <taxon>Mycobacteriales</taxon>
        <taxon>Mycobacteriaceae</taxon>
        <taxon>Mycolicibacterium</taxon>
    </lineage>
</organism>
<evidence type="ECO:0000313" key="3">
    <source>
        <dbReference type="Proteomes" id="UP000006057"/>
    </source>
</evidence>
<protein>
    <submittedName>
        <fullName evidence="2">Uncharacterized protein</fullName>
    </submittedName>
</protein>
<accession>I4BP58</accession>
<dbReference type="OrthoDB" id="4774507at2"/>
<dbReference type="EMBL" id="CP003053">
    <property type="protein sequence ID" value="AFM19065.1"/>
    <property type="molecule type" value="Genomic_DNA"/>
</dbReference>
<feature type="signal peptide" evidence="1">
    <location>
        <begin position="1"/>
        <end position="26"/>
    </location>
</feature>
<dbReference type="KEGG" id="mcb:Mycch_4355"/>
<dbReference type="eggNOG" id="ENOG5030U5B">
    <property type="taxonomic scope" value="Bacteria"/>
</dbReference>
<keyword evidence="1" id="KW-0732">Signal</keyword>
<dbReference type="HOGENOM" id="CLU_1747605_0_0_11"/>
<dbReference type="PATRIC" id="fig|710421.3.peg.4348"/>
<keyword evidence="3" id="KW-1185">Reference proteome</keyword>
<proteinExistence type="predicted"/>
<name>I4BP58_MYCCN</name>
<dbReference type="RefSeq" id="WP_014817533.1">
    <property type="nucleotide sequence ID" value="NC_018027.1"/>
</dbReference>